<sequence>MLCRELKVSFRWRRYALAVSFLMLATVGCKQEAEKVSEAPVIRPVLVETLTIQTPSDLVFNGVVQASQRADLAFRVGGRIESILVSEGDSVTKGQELAQLDDREAKSALKDAELELNKASQEFKRAKAVFDKTQAISKADLDALRTKLNLASNKAQDARERVEYTKLVAPFDGVIGEKIVESFTQVQANQAIMTLQDVDNLEVEINIPNRVMLSGVRNTKALATLAAIPDDTFDLTLQTYSTQADRSSQTYSVVLGFDDLKGYRVLPGMSVRVFPAPTDTSSTLERIVTIPLSAVVPDNQGQQFVWVVSGNNRVEKRFVELGTVYNDRVVIKDNVSEGEQVVIAGVSSMTESTLVRPYVD</sequence>
<dbReference type="InterPro" id="IPR058627">
    <property type="entry name" value="MdtA-like_C"/>
</dbReference>
<dbReference type="PROSITE" id="PS51257">
    <property type="entry name" value="PROKAR_LIPOPROTEIN"/>
    <property type="match status" value="1"/>
</dbReference>
<keyword evidence="2" id="KW-0175">Coiled coil</keyword>
<comment type="caution">
    <text evidence="5">The sequence shown here is derived from an EMBL/GenBank/DDBJ whole genome shotgun (WGS) entry which is preliminary data.</text>
</comment>
<dbReference type="OrthoDB" id="2110899at2"/>
<dbReference type="PANTHER" id="PTHR30469">
    <property type="entry name" value="MULTIDRUG RESISTANCE PROTEIN MDTA"/>
    <property type="match status" value="1"/>
</dbReference>
<dbReference type="GO" id="GO:1990281">
    <property type="term" value="C:efflux pump complex"/>
    <property type="evidence" value="ECO:0007669"/>
    <property type="project" value="TreeGrafter"/>
</dbReference>
<evidence type="ECO:0000256" key="2">
    <source>
        <dbReference type="SAM" id="Coils"/>
    </source>
</evidence>
<dbReference type="EMBL" id="BBMT01000001">
    <property type="protein sequence ID" value="GAL32222.1"/>
    <property type="molecule type" value="Genomic_DNA"/>
</dbReference>
<name>A0A090TLN7_9VIBR</name>
<dbReference type="PANTHER" id="PTHR30469:SF20">
    <property type="entry name" value="EFFLUX RND TRANSPORTER PERIPLASMIC ADAPTOR SUBUNIT"/>
    <property type="match status" value="1"/>
</dbReference>
<evidence type="ECO:0000313" key="5">
    <source>
        <dbReference type="EMBL" id="GAL32222.1"/>
    </source>
</evidence>
<keyword evidence="6" id="KW-1185">Reference proteome</keyword>
<gene>
    <name evidence="5" type="ORF">JCM19240_5653</name>
</gene>
<dbReference type="Gene3D" id="2.40.50.100">
    <property type="match status" value="1"/>
</dbReference>
<evidence type="ECO:0000259" key="4">
    <source>
        <dbReference type="Pfam" id="PF25973"/>
    </source>
</evidence>
<dbReference type="Pfam" id="PF25967">
    <property type="entry name" value="RND-MFP_C"/>
    <property type="match status" value="1"/>
</dbReference>
<dbReference type="Pfam" id="PF25973">
    <property type="entry name" value="BSH_CzcB"/>
    <property type="match status" value="1"/>
</dbReference>
<proteinExistence type="inferred from homology"/>
<dbReference type="Gene3D" id="1.10.287.470">
    <property type="entry name" value="Helix hairpin bin"/>
    <property type="match status" value="1"/>
</dbReference>
<protein>
    <submittedName>
        <fullName evidence="5">Probable Co/Zn/Cd efflux system membrane fusion protein</fullName>
    </submittedName>
</protein>
<organism evidence="5 6">
    <name type="scientific">Vibrio maritimus</name>
    <dbReference type="NCBI Taxonomy" id="990268"/>
    <lineage>
        <taxon>Bacteria</taxon>
        <taxon>Pseudomonadati</taxon>
        <taxon>Pseudomonadota</taxon>
        <taxon>Gammaproteobacteria</taxon>
        <taxon>Vibrionales</taxon>
        <taxon>Vibrionaceae</taxon>
        <taxon>Vibrio</taxon>
    </lineage>
</organism>
<reference evidence="5 6" key="1">
    <citation type="submission" date="2014-09" db="EMBL/GenBank/DDBJ databases">
        <title>Vibrio maritimus JCM 19240. (C210) whole genome shotgun sequence.</title>
        <authorList>
            <person name="Sawabe T."/>
            <person name="Meirelles P."/>
            <person name="Nakanishi M."/>
            <person name="Sayaka M."/>
            <person name="Hattori M."/>
            <person name="Ohkuma M."/>
        </authorList>
    </citation>
    <scope>NUCLEOTIDE SEQUENCE [LARGE SCALE GENOMIC DNA]</scope>
    <source>
        <strain evidence="5 6">JCM 19240</strain>
    </source>
</reference>
<dbReference type="SUPFAM" id="SSF111369">
    <property type="entry name" value="HlyD-like secretion proteins"/>
    <property type="match status" value="1"/>
</dbReference>
<reference evidence="5 6" key="2">
    <citation type="submission" date="2014-09" db="EMBL/GenBank/DDBJ databases">
        <authorList>
            <consortium name="NBRP consortium"/>
            <person name="Sawabe T."/>
            <person name="Meirelles P."/>
            <person name="Nakanishi M."/>
            <person name="Sayaka M."/>
            <person name="Hattori M."/>
            <person name="Ohkuma M."/>
        </authorList>
    </citation>
    <scope>NUCLEOTIDE SEQUENCE [LARGE SCALE GENOMIC DNA]</scope>
    <source>
        <strain evidence="5 6">JCM 19240</strain>
    </source>
</reference>
<feature type="coiled-coil region" evidence="2">
    <location>
        <begin position="102"/>
        <end position="161"/>
    </location>
</feature>
<dbReference type="Proteomes" id="UP000029224">
    <property type="component" value="Unassembled WGS sequence"/>
</dbReference>
<dbReference type="InterPro" id="IPR006143">
    <property type="entry name" value="RND_pump_MFP"/>
</dbReference>
<dbReference type="NCBIfam" id="TIGR01730">
    <property type="entry name" value="RND_mfp"/>
    <property type="match status" value="1"/>
</dbReference>
<accession>A0A090TLN7</accession>
<comment type="similarity">
    <text evidence="1">Belongs to the membrane fusion protein (MFP) (TC 8.A.1) family.</text>
</comment>
<dbReference type="GO" id="GO:0015562">
    <property type="term" value="F:efflux transmembrane transporter activity"/>
    <property type="evidence" value="ECO:0007669"/>
    <property type="project" value="TreeGrafter"/>
</dbReference>
<feature type="domain" description="Multidrug resistance protein MdtA-like C-terminal permuted SH3" evidence="3">
    <location>
        <begin position="288"/>
        <end position="346"/>
    </location>
</feature>
<evidence type="ECO:0000256" key="1">
    <source>
        <dbReference type="ARBA" id="ARBA00009477"/>
    </source>
</evidence>
<evidence type="ECO:0000313" key="6">
    <source>
        <dbReference type="Proteomes" id="UP000029224"/>
    </source>
</evidence>
<dbReference type="Gene3D" id="2.40.420.20">
    <property type="match status" value="1"/>
</dbReference>
<dbReference type="AlphaFoldDB" id="A0A090TLN7"/>
<feature type="domain" description="CzcB-like barrel-sandwich hybrid" evidence="4">
    <location>
        <begin position="71"/>
        <end position="197"/>
    </location>
</feature>
<dbReference type="Gene3D" id="2.40.30.170">
    <property type="match status" value="1"/>
</dbReference>
<dbReference type="InterPro" id="IPR058647">
    <property type="entry name" value="BSH_CzcB-like"/>
</dbReference>
<evidence type="ECO:0000259" key="3">
    <source>
        <dbReference type="Pfam" id="PF25967"/>
    </source>
</evidence>